<evidence type="ECO:0000256" key="4">
    <source>
        <dbReference type="ARBA" id="ARBA00022692"/>
    </source>
</evidence>
<evidence type="ECO:0000313" key="10">
    <source>
        <dbReference type="Proteomes" id="UP000515158"/>
    </source>
</evidence>
<keyword evidence="8 9" id="KW-0472">Membrane</keyword>
<evidence type="ECO:0000256" key="5">
    <source>
        <dbReference type="ARBA" id="ARBA00022968"/>
    </source>
</evidence>
<gene>
    <name evidence="11" type="primary">LOC117648228</name>
</gene>
<keyword evidence="3" id="KW-0963">Cytoplasm</keyword>
<protein>
    <submittedName>
        <fullName evidence="11">Uncharacterized protein LOC117648228</fullName>
    </submittedName>
</protein>
<evidence type="ECO:0000256" key="8">
    <source>
        <dbReference type="ARBA" id="ARBA00023136"/>
    </source>
</evidence>
<keyword evidence="10" id="KW-1185">Reference proteome</keyword>
<reference evidence="11" key="1">
    <citation type="submission" date="2025-08" db="UniProtKB">
        <authorList>
            <consortium name="RefSeq"/>
        </authorList>
    </citation>
    <scope>IDENTIFICATION</scope>
    <source>
        <tissue evidence="11">Total insect</tissue>
    </source>
</reference>
<evidence type="ECO:0000256" key="9">
    <source>
        <dbReference type="SAM" id="Phobius"/>
    </source>
</evidence>
<comment type="subcellular location">
    <subcellularLocation>
        <location evidence="2">Cytoplasm</location>
    </subcellularLocation>
    <subcellularLocation>
        <location evidence="1">Golgi apparatus membrane</location>
        <topology evidence="1">Single-pass type II membrane protein</topology>
    </subcellularLocation>
</comment>
<keyword evidence="4 9" id="KW-0812">Transmembrane</keyword>
<evidence type="ECO:0000256" key="1">
    <source>
        <dbReference type="ARBA" id="ARBA00004323"/>
    </source>
</evidence>
<name>A0A6P8Z7X5_THRPL</name>
<feature type="transmembrane region" description="Helical" evidence="9">
    <location>
        <begin position="77"/>
        <end position="95"/>
    </location>
</feature>
<dbReference type="OrthoDB" id="10036464at2759"/>
<dbReference type="InParanoid" id="A0A6P8Z7X5"/>
<dbReference type="Proteomes" id="UP000515158">
    <property type="component" value="Unplaced"/>
</dbReference>
<sequence>MATMTFKDYSVLQRYQESIKKIRRFGLNSNLSEREVNNAMDQCLRSLLDKENESKSKTRKYGLFSIIQLGTTVLKKLAFVSLVCLVTGLVLYGLLQHKPIQYFIQSNLQDFIYPGMKILRKLSLPLISLCPSLTKFYDESCLVVNPFFRVPDMPCPCEDVRAVLNLTGENLQQEQYHSGIPFLVKVDRVDVSWESLKSLYLNNSIVFDRDASQVTISRPSSHGSAVTPNTIFNMNWDESDREMEQSHIQWRCNRMEPARLLRSVFGVPSHEPTYAAGVTIEKLLMIDGPKAPLYRLPTTDGTTVFIQQSSGSRIIILTPAHECKEKCSAVSVDLPSGHILWFSWWYWRASSLPSPTAISMGISYVGSYL</sequence>
<dbReference type="KEGG" id="tpal:117648228"/>
<dbReference type="GeneID" id="117648228"/>
<dbReference type="RefSeq" id="XP_034246500.1">
    <property type="nucleotide sequence ID" value="XM_034390609.1"/>
</dbReference>
<dbReference type="AlphaFoldDB" id="A0A6P8Z7X5"/>
<evidence type="ECO:0000256" key="3">
    <source>
        <dbReference type="ARBA" id="ARBA00022490"/>
    </source>
</evidence>
<keyword evidence="5" id="KW-0735">Signal-anchor</keyword>
<dbReference type="FunCoup" id="A0A6P8Z7X5">
    <property type="interactions" value="6"/>
</dbReference>
<dbReference type="PANTHER" id="PTHR35259">
    <property type="entry name" value="BOMBESIN RECEPTOR-ACTIVATED PROTEIN C6ORF89"/>
    <property type="match status" value="1"/>
</dbReference>
<proteinExistence type="predicted"/>
<keyword evidence="6 9" id="KW-1133">Transmembrane helix</keyword>
<dbReference type="GO" id="GO:0000139">
    <property type="term" value="C:Golgi membrane"/>
    <property type="evidence" value="ECO:0007669"/>
    <property type="project" value="UniProtKB-SubCell"/>
</dbReference>
<dbReference type="InterPro" id="IPR038757">
    <property type="entry name" value="BRAP"/>
</dbReference>
<evidence type="ECO:0000256" key="6">
    <source>
        <dbReference type="ARBA" id="ARBA00022989"/>
    </source>
</evidence>
<accession>A0A6P8Z7X5</accession>
<evidence type="ECO:0000256" key="2">
    <source>
        <dbReference type="ARBA" id="ARBA00004496"/>
    </source>
</evidence>
<evidence type="ECO:0000313" key="11">
    <source>
        <dbReference type="RefSeq" id="XP_034246500.1"/>
    </source>
</evidence>
<dbReference type="PANTHER" id="PTHR35259:SF1">
    <property type="entry name" value="BOMBESIN RECEPTOR-ACTIVATED PROTEIN C6ORF89"/>
    <property type="match status" value="1"/>
</dbReference>
<keyword evidence="7" id="KW-0333">Golgi apparatus</keyword>
<organism evidence="11">
    <name type="scientific">Thrips palmi</name>
    <name type="common">Melon thrips</name>
    <dbReference type="NCBI Taxonomy" id="161013"/>
    <lineage>
        <taxon>Eukaryota</taxon>
        <taxon>Metazoa</taxon>
        <taxon>Ecdysozoa</taxon>
        <taxon>Arthropoda</taxon>
        <taxon>Hexapoda</taxon>
        <taxon>Insecta</taxon>
        <taxon>Pterygota</taxon>
        <taxon>Neoptera</taxon>
        <taxon>Paraneoptera</taxon>
        <taxon>Thysanoptera</taxon>
        <taxon>Terebrantia</taxon>
        <taxon>Thripoidea</taxon>
        <taxon>Thripidae</taxon>
        <taxon>Thrips</taxon>
    </lineage>
</organism>
<evidence type="ECO:0000256" key="7">
    <source>
        <dbReference type="ARBA" id="ARBA00023034"/>
    </source>
</evidence>